<evidence type="ECO:0000313" key="3">
    <source>
        <dbReference type="EnsemblMetazoa" id="HelroP128153"/>
    </source>
</evidence>
<evidence type="ECO:0000313" key="4">
    <source>
        <dbReference type="Proteomes" id="UP000015101"/>
    </source>
</evidence>
<proteinExistence type="predicted"/>
<dbReference type="AlphaFoldDB" id="T1EHL3"/>
<evidence type="ECO:0000259" key="1">
    <source>
        <dbReference type="Pfam" id="PF07565"/>
    </source>
</evidence>
<dbReference type="EnsemblMetazoa" id="HelroT128153">
    <property type="protein sequence ID" value="HelroP128153"/>
    <property type="gene ID" value="HelroG128153"/>
</dbReference>
<feature type="domain" description="Band 3 cytoplasmic" evidence="1">
    <location>
        <begin position="1"/>
        <end position="51"/>
    </location>
</feature>
<dbReference type="STRING" id="6412.T1EHL3"/>
<reference evidence="3" key="3">
    <citation type="submission" date="2015-06" db="UniProtKB">
        <authorList>
            <consortium name="EnsemblMetazoa"/>
        </authorList>
    </citation>
    <scope>IDENTIFICATION</scope>
</reference>
<dbReference type="PANTHER" id="PTHR11453">
    <property type="entry name" value="ANION EXCHANGE PROTEIN"/>
    <property type="match status" value="1"/>
</dbReference>
<keyword evidence="4" id="KW-1185">Reference proteome</keyword>
<dbReference type="KEGG" id="hro:HELRODRAFT_128153"/>
<dbReference type="CTD" id="20196063"/>
<reference evidence="4" key="1">
    <citation type="submission" date="2012-12" db="EMBL/GenBank/DDBJ databases">
        <authorList>
            <person name="Hellsten U."/>
            <person name="Grimwood J."/>
            <person name="Chapman J.A."/>
            <person name="Shapiro H."/>
            <person name="Aerts A."/>
            <person name="Otillar R.P."/>
            <person name="Terry A.Y."/>
            <person name="Boore J.L."/>
            <person name="Simakov O."/>
            <person name="Marletaz F."/>
            <person name="Cho S.-J."/>
            <person name="Edsinger-Gonzales E."/>
            <person name="Havlak P."/>
            <person name="Kuo D.-H."/>
            <person name="Larsson T."/>
            <person name="Lv J."/>
            <person name="Arendt D."/>
            <person name="Savage R."/>
            <person name="Osoegawa K."/>
            <person name="de Jong P."/>
            <person name="Lindberg D.R."/>
            <person name="Seaver E.C."/>
            <person name="Weisblat D.A."/>
            <person name="Putnam N.H."/>
            <person name="Grigoriev I.V."/>
            <person name="Rokhsar D.S."/>
        </authorList>
    </citation>
    <scope>NUCLEOTIDE SEQUENCE</scope>
</reference>
<dbReference type="GO" id="GO:0008509">
    <property type="term" value="F:monoatomic anion transmembrane transporter activity"/>
    <property type="evidence" value="ECO:0007669"/>
    <property type="project" value="InterPro"/>
</dbReference>
<name>T1EHL3_HELRO</name>
<dbReference type="EMBL" id="AMQM01006995">
    <property type="status" value="NOT_ANNOTATED_CDS"/>
    <property type="molecule type" value="Genomic_DNA"/>
</dbReference>
<dbReference type="eggNOG" id="KOG1172">
    <property type="taxonomic scope" value="Eukaryota"/>
</dbReference>
<dbReference type="OMA" id="MINQTSD"/>
<dbReference type="OrthoDB" id="1735926at2759"/>
<accession>T1EHL3</accession>
<dbReference type="InterPro" id="IPR013769">
    <property type="entry name" value="Band3_cytoplasmic_dom"/>
</dbReference>
<protein>
    <recommendedName>
        <fullName evidence="1">Band 3 cytoplasmic domain-containing protein</fullName>
    </recommendedName>
</protein>
<dbReference type="EMBL" id="KB097552">
    <property type="protein sequence ID" value="ESN94963.1"/>
    <property type="molecule type" value="Genomic_DNA"/>
</dbReference>
<dbReference type="Proteomes" id="UP000015101">
    <property type="component" value="Unassembled WGS sequence"/>
</dbReference>
<dbReference type="Gene3D" id="3.40.930.10">
    <property type="entry name" value="Mannitol-specific EII, Chain A"/>
    <property type="match status" value="1"/>
</dbReference>
<dbReference type="InterPro" id="IPR003020">
    <property type="entry name" value="HCO3_transpt_euk"/>
</dbReference>
<dbReference type="InParanoid" id="T1EHL3"/>
<sequence length="53" mass="5635">RIPTGAEATNVLVGTVDFLKSPVTAFVRLKEAVYLGDVTEVPLPVRLVGRLVG</sequence>
<evidence type="ECO:0000313" key="2">
    <source>
        <dbReference type="EMBL" id="ESN94963.1"/>
    </source>
</evidence>
<reference evidence="2 4" key="2">
    <citation type="journal article" date="2013" name="Nature">
        <title>Insights into bilaterian evolution from three spiralian genomes.</title>
        <authorList>
            <person name="Simakov O."/>
            <person name="Marletaz F."/>
            <person name="Cho S.J."/>
            <person name="Edsinger-Gonzales E."/>
            <person name="Havlak P."/>
            <person name="Hellsten U."/>
            <person name="Kuo D.H."/>
            <person name="Larsson T."/>
            <person name="Lv J."/>
            <person name="Arendt D."/>
            <person name="Savage R."/>
            <person name="Osoegawa K."/>
            <person name="de Jong P."/>
            <person name="Grimwood J."/>
            <person name="Chapman J.A."/>
            <person name="Shapiro H."/>
            <person name="Aerts A."/>
            <person name="Otillar R.P."/>
            <person name="Terry A.Y."/>
            <person name="Boore J.L."/>
            <person name="Grigoriev I.V."/>
            <person name="Lindberg D.R."/>
            <person name="Seaver E.C."/>
            <person name="Weisblat D.A."/>
            <person name="Putnam N.H."/>
            <person name="Rokhsar D.S."/>
        </authorList>
    </citation>
    <scope>NUCLEOTIDE SEQUENCE</scope>
</reference>
<dbReference type="PANTHER" id="PTHR11453:SF47">
    <property type="entry name" value="ANION EXCHANGE PROTEIN"/>
    <property type="match status" value="1"/>
</dbReference>
<organism evidence="3 4">
    <name type="scientific">Helobdella robusta</name>
    <name type="common">Californian leech</name>
    <dbReference type="NCBI Taxonomy" id="6412"/>
    <lineage>
        <taxon>Eukaryota</taxon>
        <taxon>Metazoa</taxon>
        <taxon>Spiralia</taxon>
        <taxon>Lophotrochozoa</taxon>
        <taxon>Annelida</taxon>
        <taxon>Clitellata</taxon>
        <taxon>Hirudinea</taxon>
        <taxon>Rhynchobdellida</taxon>
        <taxon>Glossiphoniidae</taxon>
        <taxon>Helobdella</taxon>
    </lineage>
</organism>
<dbReference type="Pfam" id="PF07565">
    <property type="entry name" value="Band_3_cyto"/>
    <property type="match status" value="1"/>
</dbReference>
<dbReference type="GeneID" id="20196063"/>
<dbReference type="GO" id="GO:0005452">
    <property type="term" value="F:solute:inorganic anion antiporter activity"/>
    <property type="evidence" value="ECO:0007669"/>
    <property type="project" value="InterPro"/>
</dbReference>
<dbReference type="GO" id="GO:0016020">
    <property type="term" value="C:membrane"/>
    <property type="evidence" value="ECO:0007669"/>
    <property type="project" value="InterPro"/>
</dbReference>
<dbReference type="SUPFAM" id="SSF55804">
    <property type="entry name" value="Phoshotransferase/anion transport protein"/>
    <property type="match status" value="1"/>
</dbReference>
<gene>
    <name evidence="3" type="primary">20196063</name>
    <name evidence="2" type="ORF">HELRODRAFT_128153</name>
</gene>
<dbReference type="HOGENOM" id="CLU_200716_0_0_1"/>
<dbReference type="InterPro" id="IPR016152">
    <property type="entry name" value="PTrfase/Anion_transptr"/>
</dbReference>
<dbReference type="RefSeq" id="XP_009026863.1">
    <property type="nucleotide sequence ID" value="XM_009028615.1"/>
</dbReference>